<evidence type="ECO:0000313" key="7">
    <source>
        <dbReference type="EMBL" id="KAF2676639.1"/>
    </source>
</evidence>
<proteinExistence type="predicted"/>
<sequence length="127" mass="14483">MLSFNRFDDPHKPLISFANFMVWASSAIVVGITGHFLKDFDRDQHLTFEMVISAFTLALWLPSFIAPFLKSYKFYYAFPNLVLSYLWLTAFIFAAQDYNESECVLNAPTGGKCALKKTSEAFIFLAL</sequence>
<keyword evidence="2 5" id="KW-0812">Transmembrane</keyword>
<dbReference type="InterPro" id="IPR008253">
    <property type="entry name" value="Marvel"/>
</dbReference>
<accession>A0A6G1IFG1</accession>
<dbReference type="PANTHER" id="PTHR39608:SF2">
    <property type="entry name" value="MARVEL DOMAIN-CONTAINING PROTEIN"/>
    <property type="match status" value="1"/>
</dbReference>
<evidence type="ECO:0000259" key="6">
    <source>
        <dbReference type="Pfam" id="PF01284"/>
    </source>
</evidence>
<evidence type="ECO:0000256" key="3">
    <source>
        <dbReference type="ARBA" id="ARBA00022989"/>
    </source>
</evidence>
<gene>
    <name evidence="7" type="ORF">K458DRAFT_321616</name>
</gene>
<name>A0A6G1IFG1_9PLEO</name>
<dbReference type="AlphaFoldDB" id="A0A6G1IFG1"/>
<comment type="subcellular location">
    <subcellularLocation>
        <location evidence="1">Membrane</location>
        <topology evidence="1">Multi-pass membrane protein</topology>
    </subcellularLocation>
</comment>
<keyword evidence="3 5" id="KW-1133">Transmembrane helix</keyword>
<dbReference type="Pfam" id="PF01284">
    <property type="entry name" value="MARVEL"/>
    <property type="match status" value="1"/>
</dbReference>
<dbReference type="Proteomes" id="UP000799291">
    <property type="component" value="Unassembled WGS sequence"/>
</dbReference>
<feature type="transmembrane region" description="Helical" evidence="5">
    <location>
        <begin position="75"/>
        <end position="95"/>
    </location>
</feature>
<reference evidence="7" key="1">
    <citation type="journal article" date="2020" name="Stud. Mycol.">
        <title>101 Dothideomycetes genomes: a test case for predicting lifestyles and emergence of pathogens.</title>
        <authorList>
            <person name="Haridas S."/>
            <person name="Albert R."/>
            <person name="Binder M."/>
            <person name="Bloem J."/>
            <person name="Labutti K."/>
            <person name="Salamov A."/>
            <person name="Andreopoulos B."/>
            <person name="Baker S."/>
            <person name="Barry K."/>
            <person name="Bills G."/>
            <person name="Bluhm B."/>
            <person name="Cannon C."/>
            <person name="Castanera R."/>
            <person name="Culley D."/>
            <person name="Daum C."/>
            <person name="Ezra D."/>
            <person name="Gonzalez J."/>
            <person name="Henrissat B."/>
            <person name="Kuo A."/>
            <person name="Liang C."/>
            <person name="Lipzen A."/>
            <person name="Lutzoni F."/>
            <person name="Magnuson J."/>
            <person name="Mondo S."/>
            <person name="Nolan M."/>
            <person name="Ohm R."/>
            <person name="Pangilinan J."/>
            <person name="Park H.-J."/>
            <person name="Ramirez L."/>
            <person name="Alfaro M."/>
            <person name="Sun H."/>
            <person name="Tritt A."/>
            <person name="Yoshinaga Y."/>
            <person name="Zwiers L.-H."/>
            <person name="Turgeon B."/>
            <person name="Goodwin S."/>
            <person name="Spatafora J."/>
            <person name="Crous P."/>
            <person name="Grigoriev I."/>
        </authorList>
    </citation>
    <scope>NUCLEOTIDE SEQUENCE</scope>
    <source>
        <strain evidence="7">CBS 122367</strain>
    </source>
</reference>
<feature type="transmembrane region" description="Helical" evidence="5">
    <location>
        <begin position="20"/>
        <end position="38"/>
    </location>
</feature>
<organism evidence="7 8">
    <name type="scientific">Lentithecium fluviatile CBS 122367</name>
    <dbReference type="NCBI Taxonomy" id="1168545"/>
    <lineage>
        <taxon>Eukaryota</taxon>
        <taxon>Fungi</taxon>
        <taxon>Dikarya</taxon>
        <taxon>Ascomycota</taxon>
        <taxon>Pezizomycotina</taxon>
        <taxon>Dothideomycetes</taxon>
        <taxon>Pleosporomycetidae</taxon>
        <taxon>Pleosporales</taxon>
        <taxon>Massarineae</taxon>
        <taxon>Lentitheciaceae</taxon>
        <taxon>Lentithecium</taxon>
    </lineage>
</organism>
<dbReference type="GO" id="GO:0016020">
    <property type="term" value="C:membrane"/>
    <property type="evidence" value="ECO:0007669"/>
    <property type="project" value="UniProtKB-SubCell"/>
</dbReference>
<feature type="domain" description="MARVEL" evidence="6">
    <location>
        <begin position="21"/>
        <end position="126"/>
    </location>
</feature>
<dbReference type="OrthoDB" id="20872at2759"/>
<dbReference type="PANTHER" id="PTHR39608">
    <property type="entry name" value="INTEGRAL MEMBRANE PROTEIN (AFU_ORTHOLOGUE AFUA_5G08640)"/>
    <property type="match status" value="1"/>
</dbReference>
<evidence type="ECO:0000256" key="1">
    <source>
        <dbReference type="ARBA" id="ARBA00004141"/>
    </source>
</evidence>
<evidence type="ECO:0000256" key="5">
    <source>
        <dbReference type="SAM" id="Phobius"/>
    </source>
</evidence>
<feature type="transmembrane region" description="Helical" evidence="5">
    <location>
        <begin position="50"/>
        <end position="69"/>
    </location>
</feature>
<evidence type="ECO:0000256" key="4">
    <source>
        <dbReference type="ARBA" id="ARBA00023136"/>
    </source>
</evidence>
<protein>
    <recommendedName>
        <fullName evidence="6">MARVEL domain-containing protein</fullName>
    </recommendedName>
</protein>
<evidence type="ECO:0000313" key="8">
    <source>
        <dbReference type="Proteomes" id="UP000799291"/>
    </source>
</evidence>
<keyword evidence="4 5" id="KW-0472">Membrane</keyword>
<dbReference type="EMBL" id="MU005632">
    <property type="protein sequence ID" value="KAF2676639.1"/>
    <property type="molecule type" value="Genomic_DNA"/>
</dbReference>
<evidence type="ECO:0000256" key="2">
    <source>
        <dbReference type="ARBA" id="ARBA00022692"/>
    </source>
</evidence>
<keyword evidence="8" id="KW-1185">Reference proteome</keyword>